<evidence type="ECO:0000256" key="3">
    <source>
        <dbReference type="SAM" id="MobiDB-lite"/>
    </source>
</evidence>
<dbReference type="InterPro" id="IPR051158">
    <property type="entry name" value="Metallophosphoesterase_sf"/>
</dbReference>
<evidence type="ECO:0000256" key="2">
    <source>
        <dbReference type="ARBA" id="ARBA00022801"/>
    </source>
</evidence>
<keyword evidence="1" id="KW-0479">Metal-binding</keyword>
<dbReference type="Gene3D" id="3.60.21.10">
    <property type="match status" value="1"/>
</dbReference>
<keyword evidence="2" id="KW-0378">Hydrolase</keyword>
<gene>
    <name evidence="5" type="ORF">AVDCRST_MAG59-5222</name>
</gene>
<dbReference type="EMBL" id="CADCWF010000367">
    <property type="protein sequence ID" value="CAA9584104.1"/>
    <property type="molecule type" value="Genomic_DNA"/>
</dbReference>
<accession>A0A6J4VSH5</accession>
<dbReference type="GO" id="GO:0009245">
    <property type="term" value="P:lipid A biosynthetic process"/>
    <property type="evidence" value="ECO:0007669"/>
    <property type="project" value="TreeGrafter"/>
</dbReference>
<dbReference type="GO" id="GO:0008758">
    <property type="term" value="F:UDP-2,3-diacylglucosamine hydrolase activity"/>
    <property type="evidence" value="ECO:0007669"/>
    <property type="project" value="TreeGrafter"/>
</dbReference>
<dbReference type="AlphaFoldDB" id="A0A6J4VSH5"/>
<evidence type="ECO:0000256" key="1">
    <source>
        <dbReference type="ARBA" id="ARBA00022723"/>
    </source>
</evidence>
<dbReference type="InterPro" id="IPR029052">
    <property type="entry name" value="Metallo-depent_PP-like"/>
</dbReference>
<dbReference type="GO" id="GO:0046872">
    <property type="term" value="F:metal ion binding"/>
    <property type="evidence" value="ECO:0007669"/>
    <property type="project" value="UniProtKB-KW"/>
</dbReference>
<sequence>MPTLASARSTPKPTAPGLGALAHPRRLLAWVGIVGSAALAYATIVEPRRLQTVTYTLLVPNLPPSLAGLRIAHLTDFHVGMPGTPSAILAKAVAQAEAWQPDLALLTGDFVHRGSWLAEADIFHGLAECVPTFAVLGNHDSRRSRRETDQITAALGDSGVTVLRNRSVTIAIPDRGEVVLVGVDDPSFRRDDLERAMAGLPAEPDPSRPTILLAHAPEIADRAPEGRFSLIVSGHTHGGQLRFSPVQHRTFLDIGMIAGGLMSPYARGAWLVRGNPLYVNSGLGLSGIPFRFMAPPEVALFTLQPPPAGSDPATNPFVRDDPDTRRTRHRSRLRTKRTPLLETRGGVSA</sequence>
<feature type="region of interest" description="Disordered" evidence="3">
    <location>
        <begin position="304"/>
        <end position="349"/>
    </location>
</feature>
<evidence type="ECO:0000313" key="5">
    <source>
        <dbReference type="EMBL" id="CAA9584104.1"/>
    </source>
</evidence>
<dbReference type="GO" id="GO:0016020">
    <property type="term" value="C:membrane"/>
    <property type="evidence" value="ECO:0007669"/>
    <property type="project" value="GOC"/>
</dbReference>
<dbReference type="CDD" id="cd07385">
    <property type="entry name" value="MPP_YkuE_C"/>
    <property type="match status" value="1"/>
</dbReference>
<reference evidence="5" key="1">
    <citation type="submission" date="2020-02" db="EMBL/GenBank/DDBJ databases">
        <authorList>
            <person name="Meier V. D."/>
        </authorList>
    </citation>
    <scope>NUCLEOTIDE SEQUENCE</scope>
    <source>
        <strain evidence="5">AVDCRST_MAG59</strain>
    </source>
</reference>
<evidence type="ECO:0000259" key="4">
    <source>
        <dbReference type="Pfam" id="PF00149"/>
    </source>
</evidence>
<dbReference type="PANTHER" id="PTHR31302">
    <property type="entry name" value="TRANSMEMBRANE PROTEIN WITH METALLOPHOSPHOESTERASE DOMAIN-RELATED"/>
    <property type="match status" value="1"/>
</dbReference>
<dbReference type="SUPFAM" id="SSF56300">
    <property type="entry name" value="Metallo-dependent phosphatases"/>
    <property type="match status" value="1"/>
</dbReference>
<protein>
    <recommendedName>
        <fullName evidence="4">Calcineurin-like phosphoesterase domain-containing protein</fullName>
    </recommendedName>
</protein>
<proteinExistence type="predicted"/>
<feature type="domain" description="Calcineurin-like phosphoesterase" evidence="4">
    <location>
        <begin position="69"/>
        <end position="238"/>
    </location>
</feature>
<organism evidence="5">
    <name type="scientific">uncultured Thermomicrobiales bacterium</name>
    <dbReference type="NCBI Taxonomy" id="1645740"/>
    <lineage>
        <taxon>Bacteria</taxon>
        <taxon>Pseudomonadati</taxon>
        <taxon>Thermomicrobiota</taxon>
        <taxon>Thermomicrobia</taxon>
        <taxon>Thermomicrobiales</taxon>
        <taxon>environmental samples</taxon>
    </lineage>
</organism>
<dbReference type="Pfam" id="PF00149">
    <property type="entry name" value="Metallophos"/>
    <property type="match status" value="1"/>
</dbReference>
<feature type="compositionally biased region" description="Basic residues" evidence="3">
    <location>
        <begin position="326"/>
        <end position="337"/>
    </location>
</feature>
<name>A0A6J4VSH5_9BACT</name>
<dbReference type="InterPro" id="IPR004843">
    <property type="entry name" value="Calcineurin-like_PHP"/>
</dbReference>
<dbReference type="PANTHER" id="PTHR31302:SF31">
    <property type="entry name" value="PHOSPHODIESTERASE YAEI"/>
    <property type="match status" value="1"/>
</dbReference>